<evidence type="ECO:0000313" key="3">
    <source>
        <dbReference type="Proteomes" id="UP000265520"/>
    </source>
</evidence>
<organism evidence="2 3">
    <name type="scientific">Trifolium medium</name>
    <dbReference type="NCBI Taxonomy" id="97028"/>
    <lineage>
        <taxon>Eukaryota</taxon>
        <taxon>Viridiplantae</taxon>
        <taxon>Streptophyta</taxon>
        <taxon>Embryophyta</taxon>
        <taxon>Tracheophyta</taxon>
        <taxon>Spermatophyta</taxon>
        <taxon>Magnoliopsida</taxon>
        <taxon>eudicotyledons</taxon>
        <taxon>Gunneridae</taxon>
        <taxon>Pentapetalae</taxon>
        <taxon>rosids</taxon>
        <taxon>fabids</taxon>
        <taxon>Fabales</taxon>
        <taxon>Fabaceae</taxon>
        <taxon>Papilionoideae</taxon>
        <taxon>50 kb inversion clade</taxon>
        <taxon>NPAAA clade</taxon>
        <taxon>Hologalegina</taxon>
        <taxon>IRL clade</taxon>
        <taxon>Trifolieae</taxon>
        <taxon>Trifolium</taxon>
    </lineage>
</organism>
<evidence type="ECO:0000313" key="2">
    <source>
        <dbReference type="EMBL" id="MCI63169.1"/>
    </source>
</evidence>
<protein>
    <submittedName>
        <fullName evidence="2">Uncharacterized protein</fullName>
    </submittedName>
</protein>
<dbReference type="Proteomes" id="UP000265520">
    <property type="component" value="Unassembled WGS sequence"/>
</dbReference>
<proteinExistence type="predicted"/>
<dbReference type="EMBL" id="LXQA010632247">
    <property type="protein sequence ID" value="MCI63169.1"/>
    <property type="molecule type" value="Genomic_DNA"/>
</dbReference>
<feature type="non-terminal residue" evidence="2">
    <location>
        <position position="1"/>
    </location>
</feature>
<dbReference type="AlphaFoldDB" id="A0A392TPQ2"/>
<keyword evidence="1" id="KW-0732">Signal</keyword>
<feature type="chain" id="PRO_5017237276" evidence="1">
    <location>
        <begin position="23"/>
        <end position="77"/>
    </location>
</feature>
<comment type="caution">
    <text evidence="2">The sequence shown here is derived from an EMBL/GenBank/DDBJ whole genome shotgun (WGS) entry which is preliminary data.</text>
</comment>
<evidence type="ECO:0000256" key="1">
    <source>
        <dbReference type="SAM" id="SignalP"/>
    </source>
</evidence>
<name>A0A392TPQ2_9FABA</name>
<keyword evidence="3" id="KW-1185">Reference proteome</keyword>
<reference evidence="2 3" key="1">
    <citation type="journal article" date="2018" name="Front. Plant Sci.">
        <title>Red Clover (Trifolium pratense) and Zigzag Clover (T. medium) - A Picture of Genomic Similarities and Differences.</title>
        <authorList>
            <person name="Dluhosova J."/>
            <person name="Istvanek J."/>
            <person name="Nedelnik J."/>
            <person name="Repkova J."/>
        </authorList>
    </citation>
    <scope>NUCLEOTIDE SEQUENCE [LARGE SCALE GENOMIC DNA]</scope>
    <source>
        <strain evidence="3">cv. 10/8</strain>
        <tissue evidence="2">Leaf</tissue>
    </source>
</reference>
<accession>A0A392TPQ2</accession>
<sequence length="77" mass="8846">VADNRTLLHVVILLVTQQPWRCSQWNNRSDNFFSNRSSNCSSSSYISGTDITNIWALSFDDVSTWPDSSLSKHLRRI</sequence>
<feature type="signal peptide" evidence="1">
    <location>
        <begin position="1"/>
        <end position="22"/>
    </location>
</feature>